<dbReference type="AlphaFoldDB" id="A0A5C4T4G3"/>
<dbReference type="GO" id="GO:0043937">
    <property type="term" value="P:regulation of sporulation"/>
    <property type="evidence" value="ECO:0007669"/>
    <property type="project" value="InterPro"/>
</dbReference>
<sequence>MDVEFGNDSHSAATDIGNALRPLRWPSRLKRKSLPGAAYAATALEDEIASLRRRMEDAFVQCDSLTSEPVMEISRMLDAKINEYMKAVRKN</sequence>
<dbReference type="OrthoDB" id="2666800at2"/>
<reference evidence="2 3" key="1">
    <citation type="submission" date="2019-05" db="EMBL/GenBank/DDBJ databases">
        <title>We sequenced the genome of Paenibacillus hemerocallicola KCTC 33185 for further insight into its adaptation and study the phylogeny of Paenibacillus.</title>
        <authorList>
            <person name="Narsing Rao M.P."/>
        </authorList>
    </citation>
    <scope>NUCLEOTIDE SEQUENCE [LARGE SCALE GENOMIC DNA]</scope>
    <source>
        <strain evidence="2 3">KCTC 33185</strain>
    </source>
</reference>
<dbReference type="InterPro" id="IPR036638">
    <property type="entry name" value="HLH_DNA-bd_sf"/>
</dbReference>
<dbReference type="InterPro" id="IPR018540">
    <property type="entry name" value="Spo0E-like"/>
</dbReference>
<keyword evidence="3" id="KW-1185">Reference proteome</keyword>
<dbReference type="SUPFAM" id="SSF140500">
    <property type="entry name" value="BAS1536-like"/>
    <property type="match status" value="1"/>
</dbReference>
<feature type="coiled-coil region" evidence="1">
    <location>
        <begin position="41"/>
        <end position="68"/>
    </location>
</feature>
<dbReference type="Gene3D" id="4.10.280.10">
    <property type="entry name" value="Helix-loop-helix DNA-binding domain"/>
    <property type="match status" value="1"/>
</dbReference>
<dbReference type="InterPro" id="IPR037208">
    <property type="entry name" value="Spo0E-like_sf"/>
</dbReference>
<accession>A0A5C4T4G3</accession>
<organism evidence="2 3">
    <name type="scientific">Paenibacillus hemerocallicola</name>
    <dbReference type="NCBI Taxonomy" id="1172614"/>
    <lineage>
        <taxon>Bacteria</taxon>
        <taxon>Bacillati</taxon>
        <taxon>Bacillota</taxon>
        <taxon>Bacilli</taxon>
        <taxon>Bacillales</taxon>
        <taxon>Paenibacillaceae</taxon>
        <taxon>Paenibacillus</taxon>
    </lineage>
</organism>
<comment type="caution">
    <text evidence="2">The sequence shown here is derived from an EMBL/GenBank/DDBJ whole genome shotgun (WGS) entry which is preliminary data.</text>
</comment>
<name>A0A5C4T4G3_9BACL</name>
<keyword evidence="1" id="KW-0175">Coiled coil</keyword>
<dbReference type="GO" id="GO:0046983">
    <property type="term" value="F:protein dimerization activity"/>
    <property type="evidence" value="ECO:0007669"/>
    <property type="project" value="InterPro"/>
</dbReference>
<proteinExistence type="predicted"/>
<evidence type="ECO:0000313" key="2">
    <source>
        <dbReference type="EMBL" id="TNJ63197.1"/>
    </source>
</evidence>
<dbReference type="EMBL" id="VDCQ01000047">
    <property type="protein sequence ID" value="TNJ63197.1"/>
    <property type="molecule type" value="Genomic_DNA"/>
</dbReference>
<dbReference type="Proteomes" id="UP000307943">
    <property type="component" value="Unassembled WGS sequence"/>
</dbReference>
<evidence type="ECO:0000313" key="3">
    <source>
        <dbReference type="Proteomes" id="UP000307943"/>
    </source>
</evidence>
<protein>
    <submittedName>
        <fullName evidence="2">Aspartyl-phosphate phosphatase Spo0E family protein</fullName>
    </submittedName>
</protein>
<dbReference type="Pfam" id="PF09388">
    <property type="entry name" value="SpoOE-like"/>
    <property type="match status" value="1"/>
</dbReference>
<gene>
    <name evidence="2" type="ORF">FE784_26780</name>
</gene>
<evidence type="ECO:0000256" key="1">
    <source>
        <dbReference type="SAM" id="Coils"/>
    </source>
</evidence>